<dbReference type="GO" id="GO:0008080">
    <property type="term" value="F:N-acetyltransferase activity"/>
    <property type="evidence" value="ECO:0007669"/>
    <property type="project" value="InterPro"/>
</dbReference>
<dbReference type="AlphaFoldDB" id="A0A023D320"/>
<evidence type="ECO:0000256" key="1">
    <source>
        <dbReference type="ARBA" id="ARBA00022679"/>
    </source>
</evidence>
<dbReference type="PANTHER" id="PTHR13947:SF37">
    <property type="entry name" value="LD18367P"/>
    <property type="match status" value="1"/>
</dbReference>
<keyword evidence="1" id="KW-0808">Transferase</keyword>
<dbReference type="SUPFAM" id="SSF55729">
    <property type="entry name" value="Acyl-CoA N-acyltransferases (Nat)"/>
    <property type="match status" value="1"/>
</dbReference>
<evidence type="ECO:0000313" key="4">
    <source>
        <dbReference type="Proteomes" id="UP000019760"/>
    </source>
</evidence>
<dbReference type="InterPro" id="IPR016181">
    <property type="entry name" value="Acyl_CoA_acyltransferase"/>
</dbReference>
<reference evidence="3 4" key="2">
    <citation type="journal article" date="2014" name="FEMS Microbiol. Lett.">
        <title>Draft genomic DNA sequence of the facultatively methylotrophic bacterium Acidomonas methanolica type strain MB58.</title>
        <authorList>
            <person name="Higashiura N."/>
            <person name="Hadano H."/>
            <person name="Hirakawa H."/>
            <person name="Matsutani M."/>
            <person name="Takabe S."/>
            <person name="Matsushita K."/>
            <person name="Azuma Y."/>
        </authorList>
    </citation>
    <scope>NUCLEOTIDE SEQUENCE [LARGE SCALE GENOMIC DNA]</scope>
    <source>
        <strain evidence="3 4">MB58</strain>
    </source>
</reference>
<comment type="caution">
    <text evidence="3">The sequence shown here is derived from an EMBL/GenBank/DDBJ whole genome shotgun (WGS) entry which is preliminary data.</text>
</comment>
<organism evidence="3 4">
    <name type="scientific">Acidomonas methanolica NBRC 104435</name>
    <dbReference type="NCBI Taxonomy" id="1231351"/>
    <lineage>
        <taxon>Bacteria</taxon>
        <taxon>Pseudomonadati</taxon>
        <taxon>Pseudomonadota</taxon>
        <taxon>Alphaproteobacteria</taxon>
        <taxon>Acetobacterales</taxon>
        <taxon>Acetobacteraceae</taxon>
        <taxon>Acidomonas</taxon>
    </lineage>
</organism>
<reference evidence="4" key="1">
    <citation type="journal article" date="2014" name="FEMS Microbiol. Lett.">
        <title>Draft Genomic DNA Sequence of the Facultatively Methylotrophic Bacterium Acidomonas methanolica type strain MB58.</title>
        <authorList>
            <person name="Higashiura N."/>
            <person name="Hadano H."/>
            <person name="Hirakawa H."/>
            <person name="Matsutani M."/>
            <person name="Takabe S."/>
            <person name="Matsushita K."/>
            <person name="Azuma Y."/>
        </authorList>
    </citation>
    <scope>NUCLEOTIDE SEQUENCE [LARGE SCALE GENOMIC DNA]</scope>
    <source>
        <strain evidence="4">MB58</strain>
    </source>
</reference>
<dbReference type="CDD" id="cd04301">
    <property type="entry name" value="NAT_SF"/>
    <property type="match status" value="1"/>
</dbReference>
<evidence type="ECO:0000313" key="3">
    <source>
        <dbReference type="EMBL" id="GAJ28150.1"/>
    </source>
</evidence>
<dbReference type="PROSITE" id="PS51186">
    <property type="entry name" value="GNAT"/>
    <property type="match status" value="1"/>
</dbReference>
<feature type="domain" description="N-acetyltransferase" evidence="2">
    <location>
        <begin position="1"/>
        <end position="149"/>
    </location>
</feature>
<keyword evidence="4" id="KW-1185">Reference proteome</keyword>
<accession>A0A023D320</accession>
<name>A0A023D320_ACIMT</name>
<protein>
    <submittedName>
        <fullName evidence="3">Transcriptional regulator MarR</fullName>
    </submittedName>
</protein>
<dbReference type="InterPro" id="IPR050769">
    <property type="entry name" value="NAT_camello-type"/>
</dbReference>
<dbReference type="Pfam" id="PF00583">
    <property type="entry name" value="Acetyltransf_1"/>
    <property type="match status" value="1"/>
</dbReference>
<proteinExistence type="predicted"/>
<dbReference type="Proteomes" id="UP000019760">
    <property type="component" value="Unassembled WGS sequence"/>
</dbReference>
<evidence type="ECO:0000259" key="2">
    <source>
        <dbReference type="PROSITE" id="PS51186"/>
    </source>
</evidence>
<dbReference type="EMBL" id="BAND01000015">
    <property type="protein sequence ID" value="GAJ28150.1"/>
    <property type="molecule type" value="Genomic_DNA"/>
</dbReference>
<dbReference type="PANTHER" id="PTHR13947">
    <property type="entry name" value="GNAT FAMILY N-ACETYLTRANSFERASE"/>
    <property type="match status" value="1"/>
</dbReference>
<dbReference type="InterPro" id="IPR000182">
    <property type="entry name" value="GNAT_dom"/>
</dbReference>
<gene>
    <name evidence="3" type="ORF">Amme_015_017</name>
</gene>
<sequence>MGLVIARQAMIYEQEQGWGRPLEALMLETGARFLAEFRPGRDQCWIAEIDGMCVGSVFLTDEGDGLARLRLLYVEPCARGQGVADRLVAACIGFAREAGYARVTLWTHTVLAAARRLYARHGFRLVAQAEHEAFGVPVQGETWDLALER</sequence>
<dbReference type="Gene3D" id="3.40.630.30">
    <property type="match status" value="1"/>
</dbReference>